<evidence type="ECO:0000256" key="3">
    <source>
        <dbReference type="ARBA" id="ARBA00023054"/>
    </source>
</evidence>
<feature type="region of interest" description="Disordered" evidence="7">
    <location>
        <begin position="251"/>
        <end position="274"/>
    </location>
</feature>
<accession>A0A2Z7B1K6</accession>
<dbReference type="InterPro" id="IPR003035">
    <property type="entry name" value="RWP-RK_dom"/>
</dbReference>
<keyword evidence="10" id="KW-1185">Reference proteome</keyword>
<evidence type="ECO:0000256" key="1">
    <source>
        <dbReference type="ARBA" id="ARBA00004049"/>
    </source>
</evidence>
<keyword evidence="5" id="KW-0804">Transcription</keyword>
<evidence type="ECO:0000256" key="7">
    <source>
        <dbReference type="SAM" id="MobiDB-lite"/>
    </source>
</evidence>
<keyword evidence="6" id="KW-0539">Nucleus</keyword>
<dbReference type="AlphaFoldDB" id="A0A2Z7B1K6"/>
<comment type="function">
    <text evidence="1">Putative transcription factor.</text>
</comment>
<feature type="domain" description="RWP-RK" evidence="8">
    <location>
        <begin position="125"/>
        <end position="207"/>
    </location>
</feature>
<dbReference type="Proteomes" id="UP000250235">
    <property type="component" value="Unassembled WGS sequence"/>
</dbReference>
<evidence type="ECO:0000256" key="6">
    <source>
        <dbReference type="ARBA" id="ARBA00023242"/>
    </source>
</evidence>
<feature type="compositionally biased region" description="Polar residues" evidence="7">
    <location>
        <begin position="254"/>
        <end position="274"/>
    </location>
</feature>
<dbReference type="PANTHER" id="PTHR46373">
    <property type="entry name" value="PROTEIN RKD4"/>
    <property type="match status" value="1"/>
</dbReference>
<evidence type="ECO:0000313" key="10">
    <source>
        <dbReference type="Proteomes" id="UP000250235"/>
    </source>
</evidence>
<reference evidence="9 10" key="1">
    <citation type="journal article" date="2015" name="Proc. Natl. Acad. Sci. U.S.A.">
        <title>The resurrection genome of Boea hygrometrica: A blueprint for survival of dehydration.</title>
        <authorList>
            <person name="Xiao L."/>
            <person name="Yang G."/>
            <person name="Zhang L."/>
            <person name="Yang X."/>
            <person name="Zhao S."/>
            <person name="Ji Z."/>
            <person name="Zhou Q."/>
            <person name="Hu M."/>
            <person name="Wang Y."/>
            <person name="Chen M."/>
            <person name="Xu Y."/>
            <person name="Jin H."/>
            <person name="Xiao X."/>
            <person name="Hu G."/>
            <person name="Bao F."/>
            <person name="Hu Y."/>
            <person name="Wan P."/>
            <person name="Li L."/>
            <person name="Deng X."/>
            <person name="Kuang T."/>
            <person name="Xiang C."/>
            <person name="Zhu J.K."/>
            <person name="Oliver M.J."/>
            <person name="He Y."/>
        </authorList>
    </citation>
    <scope>NUCLEOTIDE SEQUENCE [LARGE SCALE GENOMIC DNA]</scope>
    <source>
        <strain evidence="10">cv. XS01</strain>
    </source>
</reference>
<name>A0A2Z7B1K6_9LAMI</name>
<dbReference type="EMBL" id="KV010173">
    <property type="protein sequence ID" value="KZV28133.1"/>
    <property type="molecule type" value="Genomic_DNA"/>
</dbReference>
<keyword evidence="2" id="KW-0805">Transcription regulation</keyword>
<evidence type="ECO:0000259" key="8">
    <source>
        <dbReference type="PROSITE" id="PS51519"/>
    </source>
</evidence>
<proteinExistence type="predicted"/>
<evidence type="ECO:0000313" key="9">
    <source>
        <dbReference type="EMBL" id="KZV28133.1"/>
    </source>
</evidence>
<protein>
    <recommendedName>
        <fullName evidence="8">RWP-RK domain-containing protein</fullName>
    </recommendedName>
</protein>
<gene>
    <name evidence="9" type="ORF">F511_31741</name>
</gene>
<keyword evidence="3" id="KW-0175">Coiled coil</keyword>
<evidence type="ECO:0000256" key="2">
    <source>
        <dbReference type="ARBA" id="ARBA00023015"/>
    </source>
</evidence>
<dbReference type="PROSITE" id="PS51519">
    <property type="entry name" value="RWP_RK"/>
    <property type="match status" value="1"/>
</dbReference>
<dbReference type="PANTHER" id="PTHR46373:SF20">
    <property type="entry name" value="PROTEIN RKD1"/>
    <property type="match status" value="1"/>
</dbReference>
<keyword evidence="4" id="KW-0238">DNA-binding</keyword>
<evidence type="ECO:0000256" key="4">
    <source>
        <dbReference type="ARBA" id="ARBA00023125"/>
    </source>
</evidence>
<evidence type="ECO:0000256" key="5">
    <source>
        <dbReference type="ARBA" id="ARBA00023163"/>
    </source>
</evidence>
<dbReference type="GO" id="GO:0003677">
    <property type="term" value="F:DNA binding"/>
    <property type="evidence" value="ECO:0007669"/>
    <property type="project" value="UniProtKB-KW"/>
</dbReference>
<organism evidence="9 10">
    <name type="scientific">Dorcoceras hygrometricum</name>
    <dbReference type="NCBI Taxonomy" id="472368"/>
    <lineage>
        <taxon>Eukaryota</taxon>
        <taxon>Viridiplantae</taxon>
        <taxon>Streptophyta</taxon>
        <taxon>Embryophyta</taxon>
        <taxon>Tracheophyta</taxon>
        <taxon>Spermatophyta</taxon>
        <taxon>Magnoliopsida</taxon>
        <taxon>eudicotyledons</taxon>
        <taxon>Gunneridae</taxon>
        <taxon>Pentapetalae</taxon>
        <taxon>asterids</taxon>
        <taxon>lamiids</taxon>
        <taxon>Lamiales</taxon>
        <taxon>Gesneriaceae</taxon>
        <taxon>Didymocarpoideae</taxon>
        <taxon>Trichosporeae</taxon>
        <taxon>Loxocarpinae</taxon>
        <taxon>Dorcoceras</taxon>
    </lineage>
</organism>
<dbReference type="GO" id="GO:0003700">
    <property type="term" value="F:DNA-binding transcription factor activity"/>
    <property type="evidence" value="ECO:0007669"/>
    <property type="project" value="InterPro"/>
</dbReference>
<dbReference type="InterPro" id="IPR044607">
    <property type="entry name" value="RKD-like"/>
</dbReference>
<dbReference type="Pfam" id="PF02042">
    <property type="entry name" value="RWP-RK"/>
    <property type="match status" value="1"/>
</dbReference>
<dbReference type="OrthoDB" id="6270329at2759"/>
<sequence length="305" mass="34953">METQHSTWSNYEAIPKEKYEDVFSFPTQLPPLDFSGHFAATDVLNEFIIQEDFVDGVPLVGMLLNDHFYPSLDPVPYNPATDLIPETSEVVQRDGQAVELNDYGKICTVQDQEEVETKESMKSWRPEVMVMKSSSSSKILTRQMISEYFYMPITQAAKELNVGLTLLKKRCRELGIQRWPHRKLMSLQTLIKNVQELGKDGGEVKLRDAIAILEQEKKLMEEIPDLQLEDKTKRLRQACFKANYKKRRLMGSVADSSTKSTNNPSSYDQSTPNSSLQCIVDADEDELEYLFSDYISPKSADFMMF</sequence>